<keyword evidence="3" id="KW-1185">Reference proteome</keyword>
<dbReference type="InterPro" id="IPR000182">
    <property type="entry name" value="GNAT_dom"/>
</dbReference>
<comment type="caution">
    <text evidence="2">The sequence shown here is derived from an EMBL/GenBank/DDBJ whole genome shotgun (WGS) entry which is preliminary data.</text>
</comment>
<dbReference type="Proteomes" id="UP000266385">
    <property type="component" value="Unassembled WGS sequence"/>
</dbReference>
<accession>A0A399R9T1</accession>
<proteinExistence type="predicted"/>
<organism evidence="2 3">
    <name type="scientific">Henriciella mobilis</name>
    <dbReference type="NCBI Taxonomy" id="2305467"/>
    <lineage>
        <taxon>Bacteria</taxon>
        <taxon>Pseudomonadati</taxon>
        <taxon>Pseudomonadota</taxon>
        <taxon>Alphaproteobacteria</taxon>
        <taxon>Hyphomonadales</taxon>
        <taxon>Hyphomonadaceae</taxon>
        <taxon>Henriciella</taxon>
    </lineage>
</organism>
<sequence length="165" mass="17658">MRDIWTRLARPEDADAIAALNTEAFGSPAEANIVARLAEDGDSLASLVAHDDRDILGHIQFFRILVDGNDIAAGLGPMSVKPGRQASGIGRGLIKLGMTMMEGQGRGLVFVLGHADYYPKFGFSPAVAARYQAPWSGPAFMGIELREDAPREGELTYPKAFTAPA</sequence>
<dbReference type="GO" id="GO:0016747">
    <property type="term" value="F:acyltransferase activity, transferring groups other than amino-acyl groups"/>
    <property type="evidence" value="ECO:0007669"/>
    <property type="project" value="InterPro"/>
</dbReference>
<dbReference type="AlphaFoldDB" id="A0A399R9T1"/>
<dbReference type="PROSITE" id="PS51186">
    <property type="entry name" value="GNAT"/>
    <property type="match status" value="1"/>
</dbReference>
<evidence type="ECO:0000259" key="1">
    <source>
        <dbReference type="PROSITE" id="PS51186"/>
    </source>
</evidence>
<dbReference type="EMBL" id="QWFX01000016">
    <property type="protein sequence ID" value="RIJ26707.1"/>
    <property type="molecule type" value="Genomic_DNA"/>
</dbReference>
<protein>
    <submittedName>
        <fullName evidence="2">N-acetyltransferase</fullName>
    </submittedName>
</protein>
<dbReference type="RefSeq" id="WP_119377601.1">
    <property type="nucleotide sequence ID" value="NZ_QWFX01000016.1"/>
</dbReference>
<keyword evidence="2" id="KW-0808">Transferase</keyword>
<reference evidence="2 3" key="1">
    <citation type="submission" date="2018-08" db="EMBL/GenBank/DDBJ databases">
        <title>Henriciella mobilis sp. nov., isolated from seawater.</title>
        <authorList>
            <person name="Cheng H."/>
            <person name="Wu Y.-H."/>
            <person name="Xu X.-W."/>
            <person name="Guo L.-L."/>
        </authorList>
    </citation>
    <scope>NUCLEOTIDE SEQUENCE [LARGE SCALE GENOMIC DNA]</scope>
    <source>
        <strain evidence="2 3">JN25</strain>
    </source>
</reference>
<evidence type="ECO:0000313" key="3">
    <source>
        <dbReference type="Proteomes" id="UP000266385"/>
    </source>
</evidence>
<dbReference type="InterPro" id="IPR016181">
    <property type="entry name" value="Acyl_CoA_acyltransferase"/>
</dbReference>
<name>A0A399R9T1_9PROT</name>
<dbReference type="Pfam" id="PF13527">
    <property type="entry name" value="Acetyltransf_9"/>
    <property type="match status" value="1"/>
</dbReference>
<gene>
    <name evidence="2" type="ORF">D1223_17320</name>
</gene>
<dbReference type="SUPFAM" id="SSF55729">
    <property type="entry name" value="Acyl-CoA N-acyltransferases (Nat)"/>
    <property type="match status" value="1"/>
</dbReference>
<dbReference type="OrthoDB" id="9797178at2"/>
<feature type="domain" description="N-acetyltransferase" evidence="1">
    <location>
        <begin position="4"/>
        <end position="146"/>
    </location>
</feature>
<evidence type="ECO:0000313" key="2">
    <source>
        <dbReference type="EMBL" id="RIJ26707.1"/>
    </source>
</evidence>
<dbReference type="Gene3D" id="3.40.630.30">
    <property type="match status" value="1"/>
</dbReference>